<proteinExistence type="predicted"/>
<dbReference type="SUPFAM" id="SSF81301">
    <property type="entry name" value="Nucleotidyltransferase"/>
    <property type="match status" value="1"/>
</dbReference>
<dbReference type="AlphaFoldDB" id="A0A9P4HMD0"/>
<dbReference type="GO" id="GO:0031123">
    <property type="term" value="P:RNA 3'-end processing"/>
    <property type="evidence" value="ECO:0007669"/>
    <property type="project" value="TreeGrafter"/>
</dbReference>
<dbReference type="Gene3D" id="3.30.460.10">
    <property type="entry name" value="Beta Polymerase, domain 2"/>
    <property type="match status" value="1"/>
</dbReference>
<organism evidence="3 4">
    <name type="scientific">Saccharata proteae CBS 121410</name>
    <dbReference type="NCBI Taxonomy" id="1314787"/>
    <lineage>
        <taxon>Eukaryota</taxon>
        <taxon>Fungi</taxon>
        <taxon>Dikarya</taxon>
        <taxon>Ascomycota</taxon>
        <taxon>Pezizomycotina</taxon>
        <taxon>Dothideomycetes</taxon>
        <taxon>Dothideomycetes incertae sedis</taxon>
        <taxon>Botryosphaeriales</taxon>
        <taxon>Saccharataceae</taxon>
        <taxon>Saccharata</taxon>
    </lineage>
</organism>
<protein>
    <recommendedName>
        <fullName evidence="2">Poly(A) RNA polymerase mitochondrial-like central palm domain-containing protein</fullName>
    </recommendedName>
</protein>
<dbReference type="GO" id="GO:0003729">
    <property type="term" value="F:mRNA binding"/>
    <property type="evidence" value="ECO:0007669"/>
    <property type="project" value="TreeGrafter"/>
</dbReference>
<dbReference type="PANTHER" id="PTHR23092:SF15">
    <property type="entry name" value="INACTIVE NON-CANONICAL POLY(A) RNA POLYMERASE PROTEIN TRF4-2-RELATED"/>
    <property type="match status" value="1"/>
</dbReference>
<evidence type="ECO:0000259" key="2">
    <source>
        <dbReference type="Pfam" id="PF22600"/>
    </source>
</evidence>
<dbReference type="InterPro" id="IPR043519">
    <property type="entry name" value="NT_sf"/>
</dbReference>
<dbReference type="InterPro" id="IPR054708">
    <property type="entry name" value="MTPAP-like_central"/>
</dbReference>
<dbReference type="OrthoDB" id="273917at2759"/>
<evidence type="ECO:0000313" key="4">
    <source>
        <dbReference type="Proteomes" id="UP000799776"/>
    </source>
</evidence>
<feature type="non-terminal residue" evidence="3">
    <location>
        <position position="1"/>
    </location>
</feature>
<keyword evidence="4" id="KW-1185">Reference proteome</keyword>
<reference evidence="3" key="1">
    <citation type="journal article" date="2020" name="Stud. Mycol.">
        <title>101 Dothideomycetes genomes: a test case for predicting lifestyles and emergence of pathogens.</title>
        <authorList>
            <person name="Haridas S."/>
            <person name="Albert R."/>
            <person name="Binder M."/>
            <person name="Bloem J."/>
            <person name="Labutti K."/>
            <person name="Salamov A."/>
            <person name="Andreopoulos B."/>
            <person name="Baker S."/>
            <person name="Barry K."/>
            <person name="Bills G."/>
            <person name="Bluhm B."/>
            <person name="Cannon C."/>
            <person name="Castanera R."/>
            <person name="Culley D."/>
            <person name="Daum C."/>
            <person name="Ezra D."/>
            <person name="Gonzalez J."/>
            <person name="Henrissat B."/>
            <person name="Kuo A."/>
            <person name="Liang C."/>
            <person name="Lipzen A."/>
            <person name="Lutzoni F."/>
            <person name="Magnuson J."/>
            <person name="Mondo S."/>
            <person name="Nolan M."/>
            <person name="Ohm R."/>
            <person name="Pangilinan J."/>
            <person name="Park H.-J."/>
            <person name="Ramirez L."/>
            <person name="Alfaro M."/>
            <person name="Sun H."/>
            <person name="Tritt A."/>
            <person name="Yoshinaga Y."/>
            <person name="Zwiers L.-H."/>
            <person name="Turgeon B."/>
            <person name="Goodwin S."/>
            <person name="Spatafora J."/>
            <person name="Crous P."/>
            <person name="Grigoriev I."/>
        </authorList>
    </citation>
    <scope>NUCLEOTIDE SEQUENCE</scope>
    <source>
        <strain evidence="3">CBS 121410</strain>
    </source>
</reference>
<evidence type="ECO:0000313" key="3">
    <source>
        <dbReference type="EMBL" id="KAF2083232.1"/>
    </source>
</evidence>
<dbReference type="GO" id="GO:0031499">
    <property type="term" value="C:TRAMP complex"/>
    <property type="evidence" value="ECO:0007669"/>
    <property type="project" value="TreeGrafter"/>
</dbReference>
<dbReference type="Pfam" id="PF22600">
    <property type="entry name" value="MTPAP-like_central"/>
    <property type="match status" value="1"/>
</dbReference>
<dbReference type="GO" id="GO:0005730">
    <property type="term" value="C:nucleolus"/>
    <property type="evidence" value="ECO:0007669"/>
    <property type="project" value="TreeGrafter"/>
</dbReference>
<dbReference type="GO" id="GO:0043634">
    <property type="term" value="P:polyadenylation-dependent ncRNA catabolic process"/>
    <property type="evidence" value="ECO:0007669"/>
    <property type="project" value="TreeGrafter"/>
</dbReference>
<feature type="compositionally biased region" description="Low complexity" evidence="1">
    <location>
        <begin position="338"/>
        <end position="348"/>
    </location>
</feature>
<dbReference type="EMBL" id="ML978822">
    <property type="protein sequence ID" value="KAF2083232.1"/>
    <property type="molecule type" value="Genomic_DNA"/>
</dbReference>
<dbReference type="PANTHER" id="PTHR23092">
    <property type="entry name" value="POLY(A) RNA POLYMERASE"/>
    <property type="match status" value="1"/>
</dbReference>
<dbReference type="Gene3D" id="1.10.1410.10">
    <property type="match status" value="1"/>
</dbReference>
<dbReference type="GO" id="GO:1990817">
    <property type="term" value="F:poly(A) RNA polymerase activity"/>
    <property type="evidence" value="ECO:0007669"/>
    <property type="project" value="InterPro"/>
</dbReference>
<feature type="domain" description="Poly(A) RNA polymerase mitochondrial-like central palm" evidence="2">
    <location>
        <begin position="2"/>
        <end position="85"/>
    </location>
</feature>
<comment type="caution">
    <text evidence="3">The sequence shown here is derived from an EMBL/GenBank/DDBJ whole genome shotgun (WGS) entry which is preliminary data.</text>
</comment>
<evidence type="ECO:0000256" key="1">
    <source>
        <dbReference type="SAM" id="MobiDB-lite"/>
    </source>
</evidence>
<name>A0A9P4HMD0_9PEZI</name>
<dbReference type="GO" id="GO:0010605">
    <property type="term" value="P:negative regulation of macromolecule metabolic process"/>
    <property type="evidence" value="ECO:0007669"/>
    <property type="project" value="UniProtKB-ARBA"/>
</dbReference>
<accession>A0A9P4HMD0</accession>
<feature type="region of interest" description="Disordered" evidence="1">
    <location>
        <begin position="328"/>
        <end position="356"/>
    </location>
</feature>
<sequence>RLDSEIKSFAAYLRPSDGEHAARFRVIEEISGLLNRSQGKRLLPNRAFLQAFGSQVNGLALANSDIDLNVWVNKPDAQDVQPGLRTLRNPRWLLKNFHERWLLPHKDWILVAYRELRFPLITAQHRLSGIDIQIVGAPSTANAQASVAHYLKKFPTLRDVFAVVRQMLDARGFLDVYKGGMGSYSVFNMVVASYLHNPSEEKEGARVLAFLEFWAKHDLYGSCVSIDPPLIFPKIRKTGLTSTERKNMDQKGWPYLLVLQDPADPGNDLGKKTGAIKHIQKTIMGVQEELRKRLLDEREYPSLLAPLVGTSFDQIEARREKVREYLKGGRRRDIKTVSSSASSQLSGSNVPRALEE</sequence>
<gene>
    <name evidence="3" type="ORF">K490DRAFT_52195</name>
</gene>
<dbReference type="SUPFAM" id="SSF81631">
    <property type="entry name" value="PAP/OAS1 substrate-binding domain"/>
    <property type="match status" value="1"/>
</dbReference>
<dbReference type="InterPro" id="IPR045862">
    <property type="entry name" value="Trf4-like"/>
</dbReference>
<dbReference type="Proteomes" id="UP000799776">
    <property type="component" value="Unassembled WGS sequence"/>
</dbReference>